<gene>
    <name evidence="1" type="ORF">LOK49_LG02G01400</name>
</gene>
<sequence>MSWPLMSTPKSQLLPLSQKVNPVEPVIFVRQKKVPRFVFNVFLETQKDYSRKEQAMAYARALVTGFEMDYIDDLISFADAFGASRLREAYINFIELCKKKNDDGLWMDEVAAMQAYSHSEFPYLGSSGIILSGEDNDHSQGIMINVPSKKQDGSIDASTSDSTISHGSSDVNQDNSMPKPAQVQSMDGKAQVPMSWPNNVPQYMHNFPGSVFQQMPPPYQVYIFPGMQDPDDHRNRKSSSRKKERSSHRKRSQTLEQDDYSEPSESSSESDLDEHLQHGKKHSSTE</sequence>
<reference evidence="1 2" key="1">
    <citation type="journal article" date="2022" name="Plant J.">
        <title>Chromosome-level genome of Camellia lanceoleosa provides a valuable resource for understanding genome evolution and self-incompatibility.</title>
        <authorList>
            <person name="Gong W."/>
            <person name="Xiao S."/>
            <person name="Wang L."/>
            <person name="Liao Z."/>
            <person name="Chang Y."/>
            <person name="Mo W."/>
            <person name="Hu G."/>
            <person name="Li W."/>
            <person name="Zhao G."/>
            <person name="Zhu H."/>
            <person name="Hu X."/>
            <person name="Ji K."/>
            <person name="Xiang X."/>
            <person name="Song Q."/>
            <person name="Yuan D."/>
            <person name="Jin S."/>
            <person name="Zhang L."/>
        </authorList>
    </citation>
    <scope>NUCLEOTIDE SEQUENCE [LARGE SCALE GENOMIC DNA]</scope>
    <source>
        <strain evidence="1">SQ_2022a</strain>
    </source>
</reference>
<name>A0ACC0IHE9_9ERIC</name>
<comment type="caution">
    <text evidence="1">The sequence shown here is derived from an EMBL/GenBank/DDBJ whole genome shotgun (WGS) entry which is preliminary data.</text>
</comment>
<organism evidence="1 2">
    <name type="scientific">Camellia lanceoleosa</name>
    <dbReference type="NCBI Taxonomy" id="1840588"/>
    <lineage>
        <taxon>Eukaryota</taxon>
        <taxon>Viridiplantae</taxon>
        <taxon>Streptophyta</taxon>
        <taxon>Embryophyta</taxon>
        <taxon>Tracheophyta</taxon>
        <taxon>Spermatophyta</taxon>
        <taxon>Magnoliopsida</taxon>
        <taxon>eudicotyledons</taxon>
        <taxon>Gunneridae</taxon>
        <taxon>Pentapetalae</taxon>
        <taxon>asterids</taxon>
        <taxon>Ericales</taxon>
        <taxon>Theaceae</taxon>
        <taxon>Camellia</taxon>
    </lineage>
</organism>
<keyword evidence="2" id="KW-1185">Reference proteome</keyword>
<accession>A0ACC0IHE9</accession>
<proteinExistence type="predicted"/>
<protein>
    <submittedName>
        <fullName evidence="1">COP1-interacting protein 7</fullName>
    </submittedName>
</protein>
<dbReference type="Proteomes" id="UP001060215">
    <property type="component" value="Chromosome 3"/>
</dbReference>
<evidence type="ECO:0000313" key="1">
    <source>
        <dbReference type="EMBL" id="KAI8024736.1"/>
    </source>
</evidence>
<dbReference type="EMBL" id="CM045760">
    <property type="protein sequence ID" value="KAI8024736.1"/>
    <property type="molecule type" value="Genomic_DNA"/>
</dbReference>
<evidence type="ECO:0000313" key="2">
    <source>
        <dbReference type="Proteomes" id="UP001060215"/>
    </source>
</evidence>